<dbReference type="Gene3D" id="3.40.366.10">
    <property type="entry name" value="Malonyl-Coenzyme A Acyl Carrier Protein, domain 2"/>
    <property type="match status" value="1"/>
</dbReference>
<dbReference type="InterPro" id="IPR001227">
    <property type="entry name" value="Ac_transferase_dom_sf"/>
</dbReference>
<keyword evidence="1" id="KW-0472">Membrane</keyword>
<gene>
    <name evidence="2" type="primary">LOC114330443</name>
</gene>
<keyword evidence="1" id="KW-0812">Transmembrane</keyword>
<keyword evidence="1" id="KW-1133">Transmembrane helix</keyword>
<dbReference type="Gene3D" id="3.30.70.3290">
    <property type="match status" value="1"/>
</dbReference>
<dbReference type="InterPro" id="IPR016035">
    <property type="entry name" value="Acyl_Trfase/lysoPLipase"/>
</dbReference>
<reference evidence="2" key="1">
    <citation type="submission" date="2025-08" db="UniProtKB">
        <authorList>
            <consortium name="RefSeq"/>
        </authorList>
    </citation>
    <scope>IDENTIFICATION</scope>
    <source>
        <tissue evidence="2">Whole insect</tissue>
    </source>
</reference>
<name>A0A6P7FKR1_DIAVI</name>
<accession>A0A6P7FKR1</accession>
<proteinExistence type="predicted"/>
<evidence type="ECO:0000256" key="1">
    <source>
        <dbReference type="SAM" id="Phobius"/>
    </source>
</evidence>
<protein>
    <submittedName>
        <fullName evidence="2">Uncharacterized protein LOC114330443</fullName>
    </submittedName>
</protein>
<dbReference type="AlphaFoldDB" id="A0A6P7FKR1"/>
<dbReference type="RefSeq" id="XP_028135582.1">
    <property type="nucleotide sequence ID" value="XM_028279781.1"/>
</dbReference>
<sequence length="192" mass="21560">MGYSIVAKSGEIYRFTGSSPEKKPQLYFAFGEVNEWFELAKCLKLIPTFAVTLEKAHKILLPKGININDALEAHESGSPKNQILGSILVQLGVVDIFKILEIEPTNCFGFSFGELPAAYSKNIITFKQTLECAYIINNIIEKVNGTSKGKEINIVSNIIFIQFLYTFLSHLLFFNDLLFTFSSILSSRLTFL</sequence>
<dbReference type="InParanoid" id="A0A6P7FKR1"/>
<evidence type="ECO:0000313" key="2">
    <source>
        <dbReference type="RefSeq" id="XP_028135582.1"/>
    </source>
</evidence>
<organism evidence="2">
    <name type="scientific">Diabrotica virgifera virgifera</name>
    <name type="common">western corn rootworm</name>
    <dbReference type="NCBI Taxonomy" id="50390"/>
    <lineage>
        <taxon>Eukaryota</taxon>
        <taxon>Metazoa</taxon>
        <taxon>Ecdysozoa</taxon>
        <taxon>Arthropoda</taxon>
        <taxon>Hexapoda</taxon>
        <taxon>Insecta</taxon>
        <taxon>Pterygota</taxon>
        <taxon>Neoptera</taxon>
        <taxon>Endopterygota</taxon>
        <taxon>Coleoptera</taxon>
        <taxon>Polyphaga</taxon>
        <taxon>Cucujiformia</taxon>
        <taxon>Chrysomeloidea</taxon>
        <taxon>Chrysomelidae</taxon>
        <taxon>Galerucinae</taxon>
        <taxon>Diabroticina</taxon>
        <taxon>Diabroticites</taxon>
        <taxon>Diabrotica</taxon>
    </lineage>
</organism>
<dbReference type="SUPFAM" id="SSF52151">
    <property type="entry name" value="FabD/lysophospholipase-like"/>
    <property type="match status" value="1"/>
</dbReference>
<dbReference type="GO" id="GO:0016740">
    <property type="term" value="F:transferase activity"/>
    <property type="evidence" value="ECO:0007669"/>
    <property type="project" value="InterPro"/>
</dbReference>
<feature type="transmembrane region" description="Helical" evidence="1">
    <location>
        <begin position="154"/>
        <end position="173"/>
    </location>
</feature>